<name>A0AAD8Y8H4_9STRA</name>
<evidence type="ECO:0000313" key="6">
    <source>
        <dbReference type="EMBL" id="KAK1741153.1"/>
    </source>
</evidence>
<dbReference type="GO" id="GO:0043813">
    <property type="term" value="F:phosphatidylinositol-3,5-bisphosphate 5-phosphatase activity"/>
    <property type="evidence" value="ECO:0007669"/>
    <property type="project" value="InterPro"/>
</dbReference>
<dbReference type="InterPro" id="IPR002013">
    <property type="entry name" value="SAC_dom"/>
</dbReference>
<feature type="region of interest" description="Disordered" evidence="4">
    <location>
        <begin position="245"/>
        <end position="313"/>
    </location>
</feature>
<comment type="caution">
    <text evidence="6">The sequence shown here is derived from an EMBL/GenBank/DDBJ whole genome shotgun (WGS) entry which is preliminary data.</text>
</comment>
<evidence type="ECO:0000256" key="4">
    <source>
        <dbReference type="SAM" id="MobiDB-lite"/>
    </source>
</evidence>
<dbReference type="AlphaFoldDB" id="A0AAD8Y8H4"/>
<feature type="compositionally biased region" description="Basic and acidic residues" evidence="4">
    <location>
        <begin position="17"/>
        <end position="27"/>
    </location>
</feature>
<evidence type="ECO:0000256" key="3">
    <source>
        <dbReference type="ARBA" id="ARBA00023136"/>
    </source>
</evidence>
<keyword evidence="3" id="KW-0472">Membrane</keyword>
<comment type="subcellular location">
    <subcellularLocation>
        <location evidence="1">Endomembrane system</location>
    </subcellularLocation>
</comment>
<feature type="compositionally biased region" description="Pro residues" evidence="4">
    <location>
        <begin position="98"/>
        <end position="107"/>
    </location>
</feature>
<reference evidence="6" key="1">
    <citation type="submission" date="2023-06" db="EMBL/GenBank/DDBJ databases">
        <title>Survivors Of The Sea: Transcriptome response of Skeletonema marinoi to long-term dormancy.</title>
        <authorList>
            <person name="Pinder M.I.M."/>
            <person name="Kourtchenko O."/>
            <person name="Robertson E.K."/>
            <person name="Larsson T."/>
            <person name="Maumus F."/>
            <person name="Osuna-Cruz C.M."/>
            <person name="Vancaester E."/>
            <person name="Stenow R."/>
            <person name="Vandepoele K."/>
            <person name="Ploug H."/>
            <person name="Bruchert V."/>
            <person name="Godhe A."/>
            <person name="Topel M."/>
        </authorList>
    </citation>
    <scope>NUCLEOTIDE SEQUENCE</scope>
    <source>
        <strain evidence="6">R05AC</strain>
    </source>
</reference>
<dbReference type="Pfam" id="PF02383">
    <property type="entry name" value="Syja_N"/>
    <property type="match status" value="1"/>
</dbReference>
<feature type="compositionally biased region" description="Acidic residues" evidence="4">
    <location>
        <begin position="31"/>
        <end position="49"/>
    </location>
</feature>
<dbReference type="EMBL" id="JATAAI010000014">
    <property type="protein sequence ID" value="KAK1741153.1"/>
    <property type="molecule type" value="Genomic_DNA"/>
</dbReference>
<dbReference type="GO" id="GO:0012505">
    <property type="term" value="C:endomembrane system"/>
    <property type="evidence" value="ECO:0007669"/>
    <property type="project" value="UniProtKB-SubCell"/>
</dbReference>
<dbReference type="EC" id="3.1.3.-" evidence="6"/>
<feature type="region of interest" description="Disordered" evidence="4">
    <location>
        <begin position="91"/>
        <end position="159"/>
    </location>
</feature>
<proteinExistence type="predicted"/>
<dbReference type="PANTHER" id="PTHR45738:SF5">
    <property type="entry name" value="POLYPHOSPHOINOSITIDE PHOSPHATASE"/>
    <property type="match status" value="1"/>
</dbReference>
<dbReference type="PANTHER" id="PTHR45738">
    <property type="entry name" value="POLYPHOSPHOINOSITIDE PHOSPHATASE"/>
    <property type="match status" value="1"/>
</dbReference>
<feature type="domain" description="SAC" evidence="5">
    <location>
        <begin position="541"/>
        <end position="910"/>
    </location>
</feature>
<keyword evidence="7" id="KW-1185">Reference proteome</keyword>
<evidence type="ECO:0000256" key="1">
    <source>
        <dbReference type="ARBA" id="ARBA00004308"/>
    </source>
</evidence>
<keyword evidence="2 6" id="KW-0378">Hydrolase</keyword>
<feature type="region of interest" description="Disordered" evidence="4">
    <location>
        <begin position="349"/>
        <end position="438"/>
    </location>
</feature>
<feature type="compositionally biased region" description="Low complexity" evidence="4">
    <location>
        <begin position="273"/>
        <end position="282"/>
    </location>
</feature>
<dbReference type="InterPro" id="IPR043573">
    <property type="entry name" value="Fig4-like"/>
</dbReference>
<organism evidence="6 7">
    <name type="scientific">Skeletonema marinoi</name>
    <dbReference type="NCBI Taxonomy" id="267567"/>
    <lineage>
        <taxon>Eukaryota</taxon>
        <taxon>Sar</taxon>
        <taxon>Stramenopiles</taxon>
        <taxon>Ochrophyta</taxon>
        <taxon>Bacillariophyta</taxon>
        <taxon>Coscinodiscophyceae</taxon>
        <taxon>Thalassiosirophycidae</taxon>
        <taxon>Thalassiosirales</taxon>
        <taxon>Skeletonemataceae</taxon>
        <taxon>Skeletonema</taxon>
        <taxon>Skeletonema marinoi-dohrnii complex</taxon>
    </lineage>
</organism>
<dbReference type="GO" id="GO:0046856">
    <property type="term" value="P:phosphatidylinositol dephosphorylation"/>
    <property type="evidence" value="ECO:0007669"/>
    <property type="project" value="InterPro"/>
</dbReference>
<gene>
    <name evidence="6" type="ORF">QTG54_008405</name>
</gene>
<feature type="compositionally biased region" description="Gly residues" evidence="4">
    <location>
        <begin position="206"/>
        <end position="233"/>
    </location>
</feature>
<feature type="compositionally biased region" description="Low complexity" evidence="4">
    <location>
        <begin position="293"/>
        <end position="313"/>
    </location>
</feature>
<dbReference type="PROSITE" id="PS50275">
    <property type="entry name" value="SAC"/>
    <property type="match status" value="1"/>
</dbReference>
<dbReference type="Proteomes" id="UP001224775">
    <property type="component" value="Unassembled WGS sequence"/>
</dbReference>
<accession>A0AAD8Y8H4</accession>
<protein>
    <submittedName>
        <fullName evidence="6">Polyphosphoinositide phosphatase</fullName>
        <ecNumber evidence="6">3.1.3.-</ecNumber>
    </submittedName>
</protein>
<evidence type="ECO:0000313" key="7">
    <source>
        <dbReference type="Proteomes" id="UP001224775"/>
    </source>
</evidence>
<evidence type="ECO:0000256" key="2">
    <source>
        <dbReference type="ARBA" id="ARBA00022801"/>
    </source>
</evidence>
<feature type="compositionally biased region" description="Low complexity" evidence="4">
    <location>
        <begin position="350"/>
        <end position="364"/>
    </location>
</feature>
<feature type="region of interest" description="Disordered" evidence="4">
    <location>
        <begin position="201"/>
        <end position="233"/>
    </location>
</feature>
<feature type="compositionally biased region" description="Basic and acidic residues" evidence="4">
    <location>
        <begin position="108"/>
        <end position="125"/>
    </location>
</feature>
<evidence type="ECO:0000259" key="5">
    <source>
        <dbReference type="PROSITE" id="PS50275"/>
    </source>
</evidence>
<feature type="region of interest" description="Disordered" evidence="4">
    <location>
        <begin position="1"/>
        <end position="56"/>
    </location>
</feature>
<feature type="compositionally biased region" description="Polar residues" evidence="4">
    <location>
        <begin position="245"/>
        <end position="272"/>
    </location>
</feature>
<sequence length="1030" mass="114587">MSNPHRTRRRNEPSAFRFDEAHYEHRNLSSNDDDDDYDQTVSDEEDLSTDSEQTSEILMRTAAMKMKMMMITTFDNPQKIMASQKCWRNSNNEVTEKVPPPPPPPPGRPDENRRNRQDDDDDPKRTTLRNPKSSQHPPDNNNNNNDDDGTNNNKQRRPSLEPYLTRLEKFELFSTHQCYYLVACDKHSTGYRIMKMDRTLIERPKGGGGGVSGSSSGGGGFVSSAGGGGGGGGNAATAVTANNSMADSSTIPNEHQEGNTSTSSNIAPPTNLNDNASSSNNASEDDTKHKTASSPSMSSQQQQPPLQQSQNQQTFRRLSEFVFEDPAVYTQSEIKEILDMINDGNRHHGMSGAAATASSSAAAAGGSGEVDYSQHHHHQHLYGGSGSSSREYDTSSHYSQGGGGGQSDHSIHRTGSVGSTSRHGGGGGNQNNNSNNGGGLKPICKAYGVLGFIRFLDCYYLTLITKRAKVGSIGGNSIYTIKSTETFPLKPAERMGSSSAASENAGHDPLGLLSMWQRGKRSVGLGLTNREIAELRYQGLYQVVDLTKNFFFSYTYDLTRSLQDNFISMTSQPFPPPPFKDMYAWNFFLTRELEECTNSLTNFGWILPVVHGAFIQRKLHDYGRSLNLMLLARRSRHFAGTRYLKRGVSDRGKVANDVEHEQIIHDETTSEGVFSSYLQIRGSIPTFWTQESSVTMPKPPIVLNRVDPTYQATQAHFDDLMRRYGSPIIVVDLVKQSEKREREVIVGNEFRNAIDYINGHIDDQHKILYCALDYSHISKHRNLNVSSSLNDVATWSVNQTGFFCSNPQWKIVEGGSIEPFEADCHQHLSKRLGVPFFPMEQLGILRTNCIDCLDRTNVAQFSSGVEALGQQLVVMGIRSSPKLDPSSIIVRMLIDMYVEIGDQIALQYGGSEAHKKVASAGEKTNVPGQLGKHKELLTSIRRYYSNAFTDRLKQDAMNLFLGYYVPSQNNLPLWELDNDYYLHNFHVNAGRGALQSMKSYESIFGVNWNDSEEETQQTKRSQQMSEAELI</sequence>